<dbReference type="AlphaFoldDB" id="A0A1D3CS31"/>
<dbReference type="InParanoid" id="A0A1D3CS31"/>
<dbReference type="VEuPathDB" id="ToxoDB:LOC34618654"/>
<sequence length="173" mass="19022">MAVYRASTVPLSFDPLELLELVFLRTGRQNIPKSLLMSIDCRNPVCNVSPQGVTMLQLNPHFDSIGPQFVQVYYETFRSNRAGLAELYTENSLLTYEGTQFRGAAAIVQKLQELPAVVKHQLVTCDCQPTPNGGVLIIVCGDLAIEDNPPMKFTQSFNLVPNGSGTYAGELKV</sequence>
<feature type="domain" description="NTF2" evidence="3">
    <location>
        <begin position="65"/>
        <end position="173"/>
    </location>
</feature>
<dbReference type="InterPro" id="IPR002075">
    <property type="entry name" value="NTF2_dom"/>
</dbReference>
<evidence type="ECO:0000313" key="5">
    <source>
        <dbReference type="Proteomes" id="UP000095192"/>
    </source>
</evidence>
<dbReference type="EMBL" id="JROU02002178">
    <property type="protein sequence ID" value="OEH73972.1"/>
    <property type="molecule type" value="Genomic_DNA"/>
</dbReference>
<dbReference type="SUPFAM" id="SSF54427">
    <property type="entry name" value="NTF2-like"/>
    <property type="match status" value="1"/>
</dbReference>
<dbReference type="VEuPathDB" id="ToxoDB:cyc_01688"/>
<dbReference type="Gene3D" id="3.10.450.50">
    <property type="match status" value="1"/>
</dbReference>
<gene>
    <name evidence="4" type="ORF">cyc_01688</name>
</gene>
<dbReference type="FunFam" id="3.10.450.50:FF:000005">
    <property type="entry name" value="Nuclear transport factor 2"/>
    <property type="match status" value="1"/>
</dbReference>
<dbReference type="GO" id="GO:0006606">
    <property type="term" value="P:protein import into nucleus"/>
    <property type="evidence" value="ECO:0007669"/>
    <property type="project" value="UniProtKB-ARBA"/>
</dbReference>
<dbReference type="FunCoup" id="A0A1D3CS31">
    <property type="interactions" value="434"/>
</dbReference>
<dbReference type="GO" id="GO:0005635">
    <property type="term" value="C:nuclear envelope"/>
    <property type="evidence" value="ECO:0007669"/>
    <property type="project" value="UniProtKB-ARBA"/>
</dbReference>
<dbReference type="InterPro" id="IPR032710">
    <property type="entry name" value="NTF2-like_dom_sf"/>
</dbReference>
<accession>A0A1D3CS31</accession>
<dbReference type="Pfam" id="PF02136">
    <property type="entry name" value="NTF2"/>
    <property type="match status" value="1"/>
</dbReference>
<dbReference type="GO" id="GO:0005737">
    <property type="term" value="C:cytoplasm"/>
    <property type="evidence" value="ECO:0007669"/>
    <property type="project" value="UniProtKB-SubCell"/>
</dbReference>
<dbReference type="PROSITE" id="PS50177">
    <property type="entry name" value="NTF2_DOMAIN"/>
    <property type="match status" value="1"/>
</dbReference>
<keyword evidence="5" id="KW-1185">Reference proteome</keyword>
<evidence type="ECO:0000259" key="3">
    <source>
        <dbReference type="PROSITE" id="PS50177"/>
    </source>
</evidence>
<evidence type="ECO:0000256" key="2">
    <source>
        <dbReference type="ARBA" id="ARBA00022490"/>
    </source>
</evidence>
<reference evidence="4 5" key="1">
    <citation type="journal article" date="2016" name="BMC Genomics">
        <title>Comparative genomics reveals Cyclospora cayetanensis possesses coccidia-like metabolism and invasion components but unique surface antigens.</title>
        <authorList>
            <person name="Liu S."/>
            <person name="Wang L."/>
            <person name="Zheng H."/>
            <person name="Xu Z."/>
            <person name="Roellig D.M."/>
            <person name="Li N."/>
            <person name="Frace M.A."/>
            <person name="Tang K."/>
            <person name="Arrowood M.J."/>
            <person name="Moss D.M."/>
            <person name="Zhang L."/>
            <person name="Feng Y."/>
            <person name="Xiao L."/>
        </authorList>
    </citation>
    <scope>NUCLEOTIDE SEQUENCE [LARGE SCALE GENOMIC DNA]</scope>
    <source>
        <strain evidence="4 5">CHN_HEN01</strain>
    </source>
</reference>
<evidence type="ECO:0000256" key="1">
    <source>
        <dbReference type="ARBA" id="ARBA00004496"/>
    </source>
</evidence>
<name>A0A1D3CS31_9EIME</name>
<evidence type="ECO:0000313" key="4">
    <source>
        <dbReference type="EMBL" id="OEH73972.1"/>
    </source>
</evidence>
<comment type="subcellular location">
    <subcellularLocation>
        <location evidence="1">Cytoplasm</location>
    </subcellularLocation>
</comment>
<dbReference type="CDD" id="cd00780">
    <property type="entry name" value="NTF2"/>
    <property type="match status" value="1"/>
</dbReference>
<dbReference type="Proteomes" id="UP000095192">
    <property type="component" value="Unassembled WGS sequence"/>
</dbReference>
<keyword evidence="2" id="KW-0963">Cytoplasm</keyword>
<comment type="caution">
    <text evidence="4">The sequence shown here is derived from an EMBL/GenBank/DDBJ whole genome shotgun (WGS) entry which is preliminary data.</text>
</comment>
<dbReference type="InterPro" id="IPR045875">
    <property type="entry name" value="NTF2"/>
</dbReference>
<proteinExistence type="predicted"/>
<organism evidence="4 5">
    <name type="scientific">Cyclospora cayetanensis</name>
    <dbReference type="NCBI Taxonomy" id="88456"/>
    <lineage>
        <taxon>Eukaryota</taxon>
        <taxon>Sar</taxon>
        <taxon>Alveolata</taxon>
        <taxon>Apicomplexa</taxon>
        <taxon>Conoidasida</taxon>
        <taxon>Coccidia</taxon>
        <taxon>Eucoccidiorida</taxon>
        <taxon>Eimeriorina</taxon>
        <taxon>Eimeriidae</taxon>
        <taxon>Cyclospora</taxon>
    </lineage>
</organism>
<dbReference type="PANTHER" id="PTHR12612">
    <property type="entry name" value="NUCLEAR TRANSPORT FACTOR 2"/>
    <property type="match status" value="1"/>
</dbReference>
<dbReference type="InterPro" id="IPR018222">
    <property type="entry name" value="Nuclear_transport_factor_2_euk"/>
</dbReference>
<protein>
    <submittedName>
        <fullName evidence="4">Nuclear transport factor 2</fullName>
    </submittedName>
</protein>